<dbReference type="EMBL" id="CP051461">
    <property type="protein sequence ID" value="QJC57357.1"/>
    <property type="molecule type" value="Genomic_DNA"/>
</dbReference>
<sequence length="100" mass="10606">MIVWADEDNHDSQNAVLKLLSCSQTSCFSDQFNAREQSAKACSVLNPDVFSAIDHFAGKPNVGESQASSSQTASQVSATQAAAHIRASPRMSASLSIFEA</sequence>
<reference evidence="1 2" key="1">
    <citation type="submission" date="2020-04" db="EMBL/GenBank/DDBJ databases">
        <title>Complete genome of a Psychrophilic, Marine, Gas Vacuolate Bacterium Polaromonas vacuolata KCTC 22033T.</title>
        <authorList>
            <person name="Hwang K."/>
            <person name="Kim K.M."/>
        </authorList>
    </citation>
    <scope>NUCLEOTIDE SEQUENCE [LARGE SCALE GENOMIC DNA]</scope>
    <source>
        <strain evidence="1 2">KCTC 22033</strain>
    </source>
</reference>
<dbReference type="Proteomes" id="UP000502041">
    <property type="component" value="Chromosome"/>
</dbReference>
<name>A0A6H2HC71_9BURK</name>
<evidence type="ECO:0000313" key="1">
    <source>
        <dbReference type="EMBL" id="QJC57357.1"/>
    </source>
</evidence>
<organism evidence="1 2">
    <name type="scientific">Polaromonas vacuolata</name>
    <dbReference type="NCBI Taxonomy" id="37448"/>
    <lineage>
        <taxon>Bacteria</taxon>
        <taxon>Pseudomonadati</taxon>
        <taxon>Pseudomonadota</taxon>
        <taxon>Betaproteobacteria</taxon>
        <taxon>Burkholderiales</taxon>
        <taxon>Comamonadaceae</taxon>
        <taxon>Polaromonas</taxon>
    </lineage>
</organism>
<proteinExistence type="predicted"/>
<evidence type="ECO:0000313" key="2">
    <source>
        <dbReference type="Proteomes" id="UP000502041"/>
    </source>
</evidence>
<dbReference type="AlphaFoldDB" id="A0A6H2HC71"/>
<accession>A0A6H2HC71</accession>
<protein>
    <submittedName>
        <fullName evidence="1">Uncharacterized protein</fullName>
    </submittedName>
</protein>
<dbReference type="KEGG" id="pvac:HC248_02682"/>
<keyword evidence="2" id="KW-1185">Reference proteome</keyword>
<gene>
    <name evidence="1" type="ORF">HC248_02682</name>
</gene>